<feature type="domain" description="GAF" evidence="1">
    <location>
        <begin position="95"/>
        <end position="193"/>
    </location>
</feature>
<sequence>MTTLSPWLAQPGSSEERAVVRASWDRARRERLAPDASASLALDGAALEATRAAHPLTPALPVISRLLHRDADDGSGVLVAVGDAMGRLLWVDGDRSLKARAESMLFVAGADWSERQVGTSAPGTALAIDHAIQIHRTEHFAEVVQPWSCSAVPVHDPEHGGLLGVIDITGGSEVVDPHVLPLLEATAAAVERELLVQRLTQARSAQPIDVPVLACLGVDTGTVTDGRERRLTMRHTEILALLALHPEGLSGGELAAMLSEHDTSPVTLRAEMTRLKRALSGIVRVESRPYRLATALETDVDRLLSLLDRGAHRVALSCYRGPLVPGSAAPGIVAARDEIAGRLRTAILTSASAEVLYDFASTHGRTDRDAWMQLLHGLPPRSPRRAAVVEHLERLDRELA</sequence>
<dbReference type="InterPro" id="IPR029016">
    <property type="entry name" value="GAF-like_dom_sf"/>
</dbReference>
<dbReference type="Pfam" id="PF01590">
    <property type="entry name" value="GAF"/>
    <property type="match status" value="1"/>
</dbReference>
<protein>
    <submittedName>
        <fullName evidence="2">GAF domain-containing protein</fullName>
    </submittedName>
</protein>
<dbReference type="InterPro" id="IPR003018">
    <property type="entry name" value="GAF"/>
</dbReference>
<dbReference type="Gene3D" id="3.30.450.40">
    <property type="match status" value="1"/>
</dbReference>
<dbReference type="Proteomes" id="UP000198822">
    <property type="component" value="Chromosome I"/>
</dbReference>
<dbReference type="AlphaFoldDB" id="A0A1G8BBP3"/>
<organism evidence="2 3">
    <name type="scientific">Agrococcus jejuensis</name>
    <dbReference type="NCBI Taxonomy" id="399736"/>
    <lineage>
        <taxon>Bacteria</taxon>
        <taxon>Bacillati</taxon>
        <taxon>Actinomycetota</taxon>
        <taxon>Actinomycetes</taxon>
        <taxon>Micrococcales</taxon>
        <taxon>Microbacteriaceae</taxon>
        <taxon>Agrococcus</taxon>
    </lineage>
</organism>
<keyword evidence="3" id="KW-1185">Reference proteome</keyword>
<dbReference type="RefSeq" id="WP_092502756.1">
    <property type="nucleotide sequence ID" value="NZ_LT629695.1"/>
</dbReference>
<reference evidence="3" key="1">
    <citation type="submission" date="2016-10" db="EMBL/GenBank/DDBJ databases">
        <authorList>
            <person name="Varghese N."/>
            <person name="Submissions S."/>
        </authorList>
    </citation>
    <scope>NUCLEOTIDE SEQUENCE [LARGE SCALE GENOMIC DNA]</scope>
    <source>
        <strain evidence="3">DSM 22002</strain>
    </source>
</reference>
<evidence type="ECO:0000313" key="2">
    <source>
        <dbReference type="EMBL" id="SDH30639.1"/>
    </source>
</evidence>
<accession>A0A1G8BBP3</accession>
<dbReference type="OrthoDB" id="3928741at2"/>
<proteinExistence type="predicted"/>
<evidence type="ECO:0000313" key="3">
    <source>
        <dbReference type="Proteomes" id="UP000198822"/>
    </source>
</evidence>
<evidence type="ECO:0000259" key="1">
    <source>
        <dbReference type="Pfam" id="PF01590"/>
    </source>
</evidence>
<dbReference type="STRING" id="399736.SAMN04489720_0870"/>
<gene>
    <name evidence="2" type="ORF">SAMN04489720_0870</name>
</gene>
<dbReference type="EMBL" id="LT629695">
    <property type="protein sequence ID" value="SDH30639.1"/>
    <property type="molecule type" value="Genomic_DNA"/>
</dbReference>
<name>A0A1G8BBP3_9MICO</name>